<organism evidence="1 2">
    <name type="scientific">Dreissena polymorpha</name>
    <name type="common">Zebra mussel</name>
    <name type="synonym">Mytilus polymorpha</name>
    <dbReference type="NCBI Taxonomy" id="45954"/>
    <lineage>
        <taxon>Eukaryota</taxon>
        <taxon>Metazoa</taxon>
        <taxon>Spiralia</taxon>
        <taxon>Lophotrochozoa</taxon>
        <taxon>Mollusca</taxon>
        <taxon>Bivalvia</taxon>
        <taxon>Autobranchia</taxon>
        <taxon>Heteroconchia</taxon>
        <taxon>Euheterodonta</taxon>
        <taxon>Imparidentia</taxon>
        <taxon>Neoheterodontei</taxon>
        <taxon>Myida</taxon>
        <taxon>Dreissenoidea</taxon>
        <taxon>Dreissenidae</taxon>
        <taxon>Dreissena</taxon>
    </lineage>
</organism>
<evidence type="ECO:0000313" key="2">
    <source>
        <dbReference type="Proteomes" id="UP000828390"/>
    </source>
</evidence>
<dbReference type="Proteomes" id="UP000828390">
    <property type="component" value="Unassembled WGS sequence"/>
</dbReference>
<dbReference type="AlphaFoldDB" id="A0A9D4MNX8"/>
<evidence type="ECO:0000313" key="1">
    <source>
        <dbReference type="EMBL" id="KAH3881122.1"/>
    </source>
</evidence>
<sequence>MGLGGETKAKKRKVVYDEYTGGFYAESKVEALERQCHFRARLTDVINKAEDAKYRYACKRVDAEKHLFLLKKEKATNRHNDAFLDYQAHKKVLEKLAKEREELGSKIDHLFGKYPPESIRSNIEEKIVLERKEMSPVVIRRREATRLLGNRNSLKELDRTKSTDDIIAELKQMRSRVNSPVKSLTKQSPVYESAKHAPRLILPAITVKLNKLDDKKEIVHAKQMHRTKSSNDASMFPPLFITDPRSLK</sequence>
<name>A0A9D4MNX8_DREPO</name>
<protein>
    <submittedName>
        <fullName evidence="1">Uncharacterized protein</fullName>
    </submittedName>
</protein>
<proteinExistence type="predicted"/>
<keyword evidence="2" id="KW-1185">Reference proteome</keyword>
<accession>A0A9D4MNX8</accession>
<gene>
    <name evidence="1" type="ORF">DPMN_005045</name>
</gene>
<comment type="caution">
    <text evidence="1">The sequence shown here is derived from an EMBL/GenBank/DDBJ whole genome shotgun (WGS) entry which is preliminary data.</text>
</comment>
<reference evidence="1" key="2">
    <citation type="submission" date="2020-11" db="EMBL/GenBank/DDBJ databases">
        <authorList>
            <person name="McCartney M.A."/>
            <person name="Auch B."/>
            <person name="Kono T."/>
            <person name="Mallez S."/>
            <person name="Becker A."/>
            <person name="Gohl D.M."/>
            <person name="Silverstein K.A.T."/>
            <person name="Koren S."/>
            <person name="Bechman K.B."/>
            <person name="Herman A."/>
            <person name="Abrahante J.E."/>
            <person name="Garbe J."/>
        </authorList>
    </citation>
    <scope>NUCLEOTIDE SEQUENCE</scope>
    <source>
        <strain evidence="1">Duluth1</strain>
        <tissue evidence="1">Whole animal</tissue>
    </source>
</reference>
<dbReference type="EMBL" id="JAIWYP010000001">
    <property type="protein sequence ID" value="KAH3881122.1"/>
    <property type="molecule type" value="Genomic_DNA"/>
</dbReference>
<dbReference type="OrthoDB" id="6096133at2759"/>
<reference evidence="1" key="1">
    <citation type="journal article" date="2019" name="bioRxiv">
        <title>The Genome of the Zebra Mussel, Dreissena polymorpha: A Resource for Invasive Species Research.</title>
        <authorList>
            <person name="McCartney M.A."/>
            <person name="Auch B."/>
            <person name="Kono T."/>
            <person name="Mallez S."/>
            <person name="Zhang Y."/>
            <person name="Obille A."/>
            <person name="Becker A."/>
            <person name="Abrahante J.E."/>
            <person name="Garbe J."/>
            <person name="Badalamenti J.P."/>
            <person name="Herman A."/>
            <person name="Mangelson H."/>
            <person name="Liachko I."/>
            <person name="Sullivan S."/>
            <person name="Sone E.D."/>
            <person name="Koren S."/>
            <person name="Silverstein K.A.T."/>
            <person name="Beckman K.B."/>
            <person name="Gohl D.M."/>
        </authorList>
    </citation>
    <scope>NUCLEOTIDE SEQUENCE</scope>
    <source>
        <strain evidence="1">Duluth1</strain>
        <tissue evidence="1">Whole animal</tissue>
    </source>
</reference>